<sequence length="428" mass="49423">MSIENINFRIKNIENITSFLMGIVQMPFTDMSSYFLKSENISSLQNSIFSLQKEVNNFKKLLTDIQSQQKEQQLNLLKEKNGEFVNLQNKLSESEKIISKTRLEIAELTKSISMKEAQNALLTAENLTLKNNSKNGSMKKQIDDLSILNSNNKIEEELKKTKKANTELQNTIYQLKRDLEQAKAAPRKYNELNNQDTPTKKILKLSSEIDEKDKLYRQAQYTISELQQKIAKSEMDSIKNDDKQIKKNKKIMNIIRDHASNFERTIASKNNLFNDKIGNLNKQLLNIKAKLMFNKDLKKENRNLLDQIESAKQLLEFAMQSMANLAGVSEENVPSSYDVLQNSEMLSIYLSDLQAKVVEKSIIEAEVKPKTTKRQQLNTTIDTMNDLMSIMTQQMQNEHEMLMSQISDDKELPSFRKTVMYQSPYDGK</sequence>
<protein>
    <submittedName>
        <fullName evidence="2">Uncharacterized protein</fullName>
    </submittedName>
</protein>
<evidence type="ECO:0000313" key="2">
    <source>
        <dbReference type="EMBL" id="KAK8887821.1"/>
    </source>
</evidence>
<feature type="coiled-coil region" evidence="1">
    <location>
        <begin position="151"/>
        <end position="185"/>
    </location>
</feature>
<evidence type="ECO:0000313" key="3">
    <source>
        <dbReference type="Proteomes" id="UP001470230"/>
    </source>
</evidence>
<dbReference type="Proteomes" id="UP001470230">
    <property type="component" value="Unassembled WGS sequence"/>
</dbReference>
<evidence type="ECO:0000256" key="1">
    <source>
        <dbReference type="SAM" id="Coils"/>
    </source>
</evidence>
<gene>
    <name evidence="2" type="ORF">M9Y10_038878</name>
</gene>
<proteinExistence type="predicted"/>
<reference evidence="2 3" key="1">
    <citation type="submission" date="2024-04" db="EMBL/GenBank/DDBJ databases">
        <title>Tritrichomonas musculus Genome.</title>
        <authorList>
            <person name="Alves-Ferreira E."/>
            <person name="Grigg M."/>
            <person name="Lorenzi H."/>
            <person name="Galac M."/>
        </authorList>
    </citation>
    <scope>NUCLEOTIDE SEQUENCE [LARGE SCALE GENOMIC DNA]</scope>
    <source>
        <strain evidence="2 3">EAF2021</strain>
    </source>
</reference>
<organism evidence="2 3">
    <name type="scientific">Tritrichomonas musculus</name>
    <dbReference type="NCBI Taxonomy" id="1915356"/>
    <lineage>
        <taxon>Eukaryota</taxon>
        <taxon>Metamonada</taxon>
        <taxon>Parabasalia</taxon>
        <taxon>Tritrichomonadida</taxon>
        <taxon>Tritrichomonadidae</taxon>
        <taxon>Tritrichomonas</taxon>
    </lineage>
</organism>
<keyword evidence="1" id="KW-0175">Coiled coil</keyword>
<accession>A0ABR2KA93</accession>
<comment type="caution">
    <text evidence="2">The sequence shown here is derived from an EMBL/GenBank/DDBJ whole genome shotgun (WGS) entry which is preliminary data.</text>
</comment>
<name>A0ABR2KA93_9EUKA</name>
<dbReference type="EMBL" id="JAPFFF010000006">
    <property type="protein sequence ID" value="KAK8887821.1"/>
    <property type="molecule type" value="Genomic_DNA"/>
</dbReference>
<feature type="coiled-coil region" evidence="1">
    <location>
        <begin position="294"/>
        <end position="321"/>
    </location>
</feature>
<feature type="coiled-coil region" evidence="1">
    <location>
        <begin position="209"/>
        <end position="236"/>
    </location>
</feature>
<keyword evidence="3" id="KW-1185">Reference proteome</keyword>
<feature type="coiled-coil region" evidence="1">
    <location>
        <begin position="51"/>
        <end position="97"/>
    </location>
</feature>